<dbReference type="WBParaSite" id="Csp11.Scaffold629.g10868.t1">
    <property type="protein sequence ID" value="Csp11.Scaffold629.g10868.t1"/>
    <property type="gene ID" value="Csp11.Scaffold629.g10868"/>
</dbReference>
<organism evidence="1 2">
    <name type="scientific">Caenorhabditis tropicalis</name>
    <dbReference type="NCBI Taxonomy" id="1561998"/>
    <lineage>
        <taxon>Eukaryota</taxon>
        <taxon>Metazoa</taxon>
        <taxon>Ecdysozoa</taxon>
        <taxon>Nematoda</taxon>
        <taxon>Chromadorea</taxon>
        <taxon>Rhabditida</taxon>
        <taxon>Rhabditina</taxon>
        <taxon>Rhabditomorpha</taxon>
        <taxon>Rhabditoidea</taxon>
        <taxon>Rhabditidae</taxon>
        <taxon>Peloderinae</taxon>
        <taxon>Caenorhabditis</taxon>
    </lineage>
</organism>
<sequence>MSSVDEELSNKVFNNPLILEYILSYVVPDFLPNFKIREYGPFDMQSLFNTRYRRCFKRLIVTDQLFDRIANDCVRYSSSKEECYRKLNIFINVPIRCGMLVFWISESRRLNQDDRLPNHHSMPREVFELMINMWKPKAIEIHFKYDYRIDISRKQWIDSEYFTKVRLNDPYEPFGDDSNLPKLRYVELNLRDSLLCSTDFCFLDPTKTWYRGFDNVIANIRSVFPTDQIIVKGFNMYNYDVEPFSDVFSNLLKIVQKGDNEKLTIKSQFFIDYDPKRADSEQISIQIPKEYTLLDYRSLFYHPELPEKLQERPDRCRMRKWICKKFRFEDEKKNFHFQLNTFLPESVIKLKDVDAGTKSLLSIFE</sequence>
<reference evidence="2" key="1">
    <citation type="submission" date="2016-11" db="UniProtKB">
        <authorList>
            <consortium name="WormBaseParasite"/>
        </authorList>
    </citation>
    <scope>IDENTIFICATION</scope>
</reference>
<evidence type="ECO:0000313" key="2">
    <source>
        <dbReference type="WBParaSite" id="Csp11.Scaffold629.g10868.t1"/>
    </source>
</evidence>
<name>A0A1I7TQW1_9PELO</name>
<dbReference type="InterPro" id="IPR009497">
    <property type="entry name" value="Regulator_protein_PHA-1"/>
</dbReference>
<dbReference type="AlphaFoldDB" id="A0A1I7TQW1"/>
<protein>
    <submittedName>
        <fullName evidence="2">F-box domain-containing protein</fullName>
    </submittedName>
</protein>
<proteinExistence type="predicted"/>
<dbReference type="Pfam" id="PF06542">
    <property type="entry name" value="PHA-1"/>
    <property type="match status" value="1"/>
</dbReference>
<keyword evidence="1" id="KW-1185">Reference proteome</keyword>
<dbReference type="Proteomes" id="UP000095282">
    <property type="component" value="Unplaced"/>
</dbReference>
<accession>A0A1I7TQW1</accession>
<evidence type="ECO:0000313" key="1">
    <source>
        <dbReference type="Proteomes" id="UP000095282"/>
    </source>
</evidence>